<protein>
    <submittedName>
        <fullName evidence="9">Steroid C26-monooxygenase</fullName>
        <ecNumber evidence="9">1.14.13.221</ecNumber>
    </submittedName>
</protein>
<keyword evidence="5 8" id="KW-0560">Oxidoreductase</keyword>
<dbReference type="GO" id="GO:0020037">
    <property type="term" value="F:heme binding"/>
    <property type="evidence" value="ECO:0007669"/>
    <property type="project" value="InterPro"/>
</dbReference>
<dbReference type="PANTHER" id="PTHR46696">
    <property type="entry name" value="P450, PUTATIVE (EUROFUNG)-RELATED"/>
    <property type="match status" value="1"/>
</dbReference>
<name>A0A498PSF2_9MYCO</name>
<dbReference type="InterPro" id="IPR036396">
    <property type="entry name" value="Cyt_P450_sf"/>
</dbReference>
<dbReference type="GO" id="GO:0036199">
    <property type="term" value="F:cholest-4-en-3-one 26-monooxygenase activity"/>
    <property type="evidence" value="ECO:0007669"/>
    <property type="project" value="TreeGrafter"/>
</dbReference>
<dbReference type="GO" id="GO:0006707">
    <property type="term" value="P:cholesterol catabolic process"/>
    <property type="evidence" value="ECO:0007669"/>
    <property type="project" value="TreeGrafter"/>
</dbReference>
<accession>A0A498PSF2</accession>
<keyword evidence="7 8" id="KW-0503">Monooxygenase</keyword>
<keyword evidence="4 8" id="KW-0479">Metal-binding</keyword>
<evidence type="ECO:0000313" key="10">
    <source>
        <dbReference type="Proteomes" id="UP000273307"/>
    </source>
</evidence>
<evidence type="ECO:0000256" key="7">
    <source>
        <dbReference type="ARBA" id="ARBA00023033"/>
    </source>
</evidence>
<dbReference type="Proteomes" id="UP000273307">
    <property type="component" value="Unassembled WGS sequence"/>
</dbReference>
<evidence type="ECO:0000256" key="5">
    <source>
        <dbReference type="ARBA" id="ARBA00023002"/>
    </source>
</evidence>
<dbReference type="InterPro" id="IPR017972">
    <property type="entry name" value="Cyt_P450_CS"/>
</dbReference>
<keyword evidence="6 8" id="KW-0408">Iron</keyword>
<dbReference type="GO" id="GO:0008395">
    <property type="term" value="F:steroid hydroxylase activity"/>
    <property type="evidence" value="ECO:0007669"/>
    <property type="project" value="TreeGrafter"/>
</dbReference>
<dbReference type="InterPro" id="IPR002397">
    <property type="entry name" value="Cyt_P450_B"/>
</dbReference>
<evidence type="ECO:0000256" key="2">
    <source>
        <dbReference type="ARBA" id="ARBA00010617"/>
    </source>
</evidence>
<organism evidence="9 10">
    <name type="scientific">Mycobacterium attenuatum</name>
    <dbReference type="NCBI Taxonomy" id="2341086"/>
    <lineage>
        <taxon>Bacteria</taxon>
        <taxon>Bacillati</taxon>
        <taxon>Actinomycetota</taxon>
        <taxon>Actinomycetes</taxon>
        <taxon>Mycobacteriales</taxon>
        <taxon>Mycobacteriaceae</taxon>
        <taxon>Mycobacterium</taxon>
    </lineage>
</organism>
<dbReference type="PRINTS" id="PR00359">
    <property type="entry name" value="BP450"/>
</dbReference>
<keyword evidence="10" id="KW-1185">Reference proteome</keyword>
<dbReference type="PANTHER" id="PTHR46696:SF4">
    <property type="entry name" value="BIOTIN BIOSYNTHESIS CYTOCHROME P450"/>
    <property type="match status" value="1"/>
</dbReference>
<evidence type="ECO:0000313" key="9">
    <source>
        <dbReference type="EMBL" id="VBA36638.1"/>
    </source>
</evidence>
<evidence type="ECO:0000256" key="4">
    <source>
        <dbReference type="ARBA" id="ARBA00022723"/>
    </source>
</evidence>
<dbReference type="EC" id="1.14.13.221" evidence="9"/>
<evidence type="ECO:0000256" key="1">
    <source>
        <dbReference type="ARBA" id="ARBA00001971"/>
    </source>
</evidence>
<sequence>MQWIRFVSAGIDFVADLGAIMPMRTIGYMLGIPEEAQQLIRDRNDRNLALGPRPQGVSPTIFGNSMAVFAEYIEWRATHPFDDLMTDLLNAQVDEPDGSRRRLQRNEVLAYTAMLAGAGNETTARLIGFMGQLLGERPDQRRELFCDPSLIAAAVEETLRHEATSPVQTRYVARDVKLYGHTVTEGSSMLLLNESANPDETRFTEPDRYDIHRKAGHLSFGQGLHFCLGSALARVAFEEVLKRWTDWEVDYASSRRARTSSARGWAAAGQGRLGPGPVSGLCGSAVPGRVRIAVDAIGDVAVRNDPVAERVVGIDPHRTFRQLRSFAGFEGEGVGEDGRLIARQPEQQPALTDTDKSNGRWCFGRVRHGLRARVDQVAQVLGAEDVVRGIVGLGWRGDQQPRAENTKSDCACGEFPEHVHHLDGYVRPSGNHSGRRCVAECFRFLSWCASLLLRPSVIPAGRRSNCESFAVRRPDRRARPAAGDR</sequence>
<evidence type="ECO:0000256" key="3">
    <source>
        <dbReference type="ARBA" id="ARBA00022617"/>
    </source>
</evidence>
<dbReference type="GO" id="GO:0005506">
    <property type="term" value="F:iron ion binding"/>
    <property type="evidence" value="ECO:0007669"/>
    <property type="project" value="InterPro"/>
</dbReference>
<evidence type="ECO:0000256" key="8">
    <source>
        <dbReference type="RuleBase" id="RU000461"/>
    </source>
</evidence>
<proteinExistence type="inferred from homology"/>
<comment type="cofactor">
    <cofactor evidence="1">
        <name>heme</name>
        <dbReference type="ChEBI" id="CHEBI:30413"/>
    </cofactor>
</comment>
<dbReference type="AlphaFoldDB" id="A0A498PSF2"/>
<dbReference type="PROSITE" id="PS00086">
    <property type="entry name" value="CYTOCHROME_P450"/>
    <property type="match status" value="1"/>
</dbReference>
<dbReference type="SUPFAM" id="SSF48264">
    <property type="entry name" value="Cytochrome P450"/>
    <property type="match status" value="1"/>
</dbReference>
<dbReference type="Pfam" id="PF00067">
    <property type="entry name" value="p450"/>
    <property type="match status" value="1"/>
</dbReference>
<dbReference type="EMBL" id="UPHP01000037">
    <property type="protein sequence ID" value="VBA36638.1"/>
    <property type="molecule type" value="Genomic_DNA"/>
</dbReference>
<reference evidence="9 10" key="1">
    <citation type="submission" date="2018-09" db="EMBL/GenBank/DDBJ databases">
        <authorList>
            <person name="Tagini F."/>
        </authorList>
    </citation>
    <scope>NUCLEOTIDE SEQUENCE [LARGE SCALE GENOMIC DNA]</scope>
    <source>
        <strain evidence="9 10">MK136</strain>
    </source>
</reference>
<dbReference type="Gene3D" id="1.10.630.10">
    <property type="entry name" value="Cytochrome P450"/>
    <property type="match status" value="1"/>
</dbReference>
<keyword evidence="3 8" id="KW-0349">Heme</keyword>
<gene>
    <name evidence="9" type="ORF">LAUMK136_01495</name>
</gene>
<evidence type="ECO:0000256" key="6">
    <source>
        <dbReference type="ARBA" id="ARBA00023004"/>
    </source>
</evidence>
<dbReference type="InterPro" id="IPR001128">
    <property type="entry name" value="Cyt_P450"/>
</dbReference>
<comment type="similarity">
    <text evidence="2 8">Belongs to the cytochrome P450 family.</text>
</comment>